<dbReference type="PANTHER" id="PTHR43903">
    <property type="entry name" value="NEUROLIGIN"/>
    <property type="match status" value="1"/>
</dbReference>
<evidence type="ECO:0000313" key="3">
    <source>
        <dbReference type="Proteomes" id="UP000324222"/>
    </source>
</evidence>
<dbReference type="AlphaFoldDB" id="A0A5B7HL00"/>
<accession>A0A5B7HL00</accession>
<comment type="similarity">
    <text evidence="1">Belongs to the type-B carboxylesterase/lipase family.</text>
</comment>
<protein>
    <submittedName>
        <fullName evidence="2">Uncharacterized protein</fullName>
    </submittedName>
</protein>
<gene>
    <name evidence="2" type="ORF">E2C01_067874</name>
</gene>
<reference evidence="2 3" key="1">
    <citation type="submission" date="2019-05" db="EMBL/GenBank/DDBJ databases">
        <title>Another draft genome of Portunus trituberculatus and its Hox gene families provides insights of decapod evolution.</title>
        <authorList>
            <person name="Jeong J.-H."/>
            <person name="Song I."/>
            <person name="Kim S."/>
            <person name="Choi T."/>
            <person name="Kim D."/>
            <person name="Ryu S."/>
            <person name="Kim W."/>
        </authorList>
    </citation>
    <scope>NUCLEOTIDE SEQUENCE [LARGE SCALE GENOMIC DNA]</scope>
    <source>
        <tissue evidence="2">Muscle</tissue>
    </source>
</reference>
<proteinExistence type="inferred from homology"/>
<comment type="caution">
    <text evidence="2">The sequence shown here is derived from an EMBL/GenBank/DDBJ whole genome shotgun (WGS) entry which is preliminary data.</text>
</comment>
<evidence type="ECO:0000256" key="1">
    <source>
        <dbReference type="ARBA" id="ARBA00005964"/>
    </source>
</evidence>
<dbReference type="InterPro" id="IPR051093">
    <property type="entry name" value="Neuroligin/BSAL"/>
</dbReference>
<dbReference type="Proteomes" id="UP000324222">
    <property type="component" value="Unassembled WGS sequence"/>
</dbReference>
<evidence type="ECO:0000313" key="2">
    <source>
        <dbReference type="EMBL" id="MPC73541.1"/>
    </source>
</evidence>
<dbReference type="InterPro" id="IPR029058">
    <property type="entry name" value="AB_hydrolase_fold"/>
</dbReference>
<dbReference type="EMBL" id="VSRR010036986">
    <property type="protein sequence ID" value="MPC73541.1"/>
    <property type="molecule type" value="Genomic_DNA"/>
</dbReference>
<sequence>MVVELETPQFLSSIGPSIDGVTIRHDWKQQHAKMGSVSCPVSSGQEGRTPVDLLMGVTATDVLEVFSDAEIQHGFEADHRDRLLRTFVTNNYKYHLQVRSHTLLSL</sequence>
<name>A0A5B7HL00_PORTR</name>
<organism evidence="2 3">
    <name type="scientific">Portunus trituberculatus</name>
    <name type="common">Swimming crab</name>
    <name type="synonym">Neptunus trituberculatus</name>
    <dbReference type="NCBI Taxonomy" id="210409"/>
    <lineage>
        <taxon>Eukaryota</taxon>
        <taxon>Metazoa</taxon>
        <taxon>Ecdysozoa</taxon>
        <taxon>Arthropoda</taxon>
        <taxon>Crustacea</taxon>
        <taxon>Multicrustacea</taxon>
        <taxon>Malacostraca</taxon>
        <taxon>Eumalacostraca</taxon>
        <taxon>Eucarida</taxon>
        <taxon>Decapoda</taxon>
        <taxon>Pleocyemata</taxon>
        <taxon>Brachyura</taxon>
        <taxon>Eubrachyura</taxon>
        <taxon>Portunoidea</taxon>
        <taxon>Portunidae</taxon>
        <taxon>Portuninae</taxon>
        <taxon>Portunus</taxon>
    </lineage>
</organism>
<keyword evidence="3" id="KW-1185">Reference proteome</keyword>
<dbReference type="Gene3D" id="3.40.50.1820">
    <property type="entry name" value="alpha/beta hydrolase"/>
    <property type="match status" value="1"/>
</dbReference>
<dbReference type="OrthoDB" id="3200163at2759"/>